<dbReference type="EMBL" id="JASBWS010000048">
    <property type="protein sequence ID" value="KAJ9105608.1"/>
    <property type="molecule type" value="Genomic_DNA"/>
</dbReference>
<dbReference type="Proteomes" id="UP001230649">
    <property type="component" value="Unassembled WGS sequence"/>
</dbReference>
<name>A0ACC2W1N8_9TREE</name>
<evidence type="ECO:0000313" key="1">
    <source>
        <dbReference type="EMBL" id="KAJ9105608.1"/>
    </source>
</evidence>
<comment type="caution">
    <text evidence="1">The sequence shown here is derived from an EMBL/GenBank/DDBJ whole genome shotgun (WGS) entry which is preliminary data.</text>
</comment>
<proteinExistence type="predicted"/>
<sequence>MASSDSSTDQYPQHDEARVRHASPRDFEDELSSSQQLQALDLQLTTTPALSVASLRDAILGYVQEAELIIKERLSQMSQAGENPIEAGAAEWHQDAAAGGEANASWSSSVGDHGEGSYSGLNLRKRSQALRRRFSTGTGSILPATFSTSPEALLAHLSAIRADVLASMPTVHLPSLSVPAIPSRPSFTRLASLTNASAEGSLPNMMAGFLSSLPARLSFIHEHLPTPPDLSQMSHAGMSLPKRPALAFTEEHKRRIMQIVHGMLPSEDWGGWEKLGWEDEDEYQARMSGRTGRSHTRSWSNGSPEGKSFLRELDGDALGLHHHFVRKRPLRRRTVSEGAVDAANGDVGADEDDLEEQVQEEPEYLFPNKTPRAALSRHQSYMVAQEAFEREKKAWRRSVSVSSSRSRRSDFGEESDDKDMDKEAVPGAKGRHLQPVGPVEAAATMPPIAATPSVVIEGLRKSQNGKRLITYEDLPPWMQNNEYIVTGYRFIPLDAKTGPIPLILSLFGWHNETAFVIPYTLLHSPISNPAPLDILTLLAFMLAAASCLISSAGWHLLSGCSRRGLFEWGACVDSSATAGSIAPFQPSFNKRENKPWRILFFLGICFTACAPLTHLALQHGARKMLHFAGPILTSCAAYVFGLMFYATHFPERRFPGKFDFIGHSHQIWHLSIVLAIFLHYRGCIHIFEHREALSCALPDAGPAMSTYLRGYTQWFWAMERL</sequence>
<protein>
    <submittedName>
        <fullName evidence="1">Uncharacterized protein</fullName>
    </submittedName>
</protein>
<keyword evidence="2" id="KW-1185">Reference proteome</keyword>
<organism evidence="1 2">
    <name type="scientific">Naganishia adeliensis</name>
    <dbReference type="NCBI Taxonomy" id="92952"/>
    <lineage>
        <taxon>Eukaryota</taxon>
        <taxon>Fungi</taxon>
        <taxon>Dikarya</taxon>
        <taxon>Basidiomycota</taxon>
        <taxon>Agaricomycotina</taxon>
        <taxon>Tremellomycetes</taxon>
        <taxon>Filobasidiales</taxon>
        <taxon>Filobasidiaceae</taxon>
        <taxon>Naganishia</taxon>
    </lineage>
</organism>
<reference evidence="1" key="1">
    <citation type="submission" date="2023-04" db="EMBL/GenBank/DDBJ databases">
        <title>Draft Genome sequencing of Naganishia species isolated from polar environments using Oxford Nanopore Technology.</title>
        <authorList>
            <person name="Leo P."/>
            <person name="Venkateswaran K."/>
        </authorList>
    </citation>
    <scope>NUCLEOTIDE SEQUENCE</scope>
    <source>
        <strain evidence="1">MNA-CCFEE 5262</strain>
    </source>
</reference>
<accession>A0ACC2W1N8</accession>
<gene>
    <name evidence="1" type="ORF">QFC20_004288</name>
</gene>
<evidence type="ECO:0000313" key="2">
    <source>
        <dbReference type="Proteomes" id="UP001230649"/>
    </source>
</evidence>